<dbReference type="InterPro" id="IPR017938">
    <property type="entry name" value="Riboflavin_synthase-like_b-brl"/>
</dbReference>
<dbReference type="InterPro" id="IPR050415">
    <property type="entry name" value="MRET"/>
</dbReference>
<dbReference type="InterPro" id="IPR039261">
    <property type="entry name" value="FNR_nucleotide-bd"/>
</dbReference>
<dbReference type="PROSITE" id="PS51085">
    <property type="entry name" value="2FE2S_FER_2"/>
    <property type="match status" value="1"/>
</dbReference>
<dbReference type="PROSITE" id="PS00197">
    <property type="entry name" value="2FE2S_FER_1"/>
    <property type="match status" value="1"/>
</dbReference>
<dbReference type="InterPro" id="IPR006058">
    <property type="entry name" value="2Fe2S_fd_BS"/>
</dbReference>
<feature type="domain" description="FAD-binding FR-type" evidence="10">
    <location>
        <begin position="5"/>
        <end position="108"/>
    </location>
</feature>
<comment type="cofactor">
    <cofactor evidence="1">
        <name>FAD</name>
        <dbReference type="ChEBI" id="CHEBI:57692"/>
    </cofactor>
</comment>
<dbReference type="CDD" id="cd00207">
    <property type="entry name" value="fer2"/>
    <property type="match status" value="1"/>
</dbReference>
<keyword evidence="7" id="KW-0408">Iron</keyword>
<evidence type="ECO:0000256" key="4">
    <source>
        <dbReference type="ARBA" id="ARBA00022723"/>
    </source>
</evidence>
<dbReference type="PROSITE" id="PS51384">
    <property type="entry name" value="FAD_FR"/>
    <property type="match status" value="1"/>
</dbReference>
<dbReference type="SUPFAM" id="SSF52343">
    <property type="entry name" value="Ferredoxin reductase-like, C-terminal NADP-linked domain"/>
    <property type="match status" value="1"/>
</dbReference>
<accession>A0A916T171</accession>
<dbReference type="InterPro" id="IPR001433">
    <property type="entry name" value="OxRdtase_FAD/NAD-bd"/>
</dbReference>
<evidence type="ECO:0000256" key="8">
    <source>
        <dbReference type="ARBA" id="ARBA00023014"/>
    </source>
</evidence>
<dbReference type="InterPro" id="IPR001041">
    <property type="entry name" value="2Fe-2S_ferredoxin-type"/>
</dbReference>
<comment type="caution">
    <text evidence="11">The sequence shown here is derived from an EMBL/GenBank/DDBJ whole genome shotgun (WGS) entry which is preliminary data.</text>
</comment>
<evidence type="ECO:0000256" key="3">
    <source>
        <dbReference type="ARBA" id="ARBA00022714"/>
    </source>
</evidence>
<dbReference type="InterPro" id="IPR036010">
    <property type="entry name" value="2Fe-2S_ferredoxin-like_sf"/>
</dbReference>
<dbReference type="GO" id="GO:0016491">
    <property type="term" value="F:oxidoreductase activity"/>
    <property type="evidence" value="ECO:0007669"/>
    <property type="project" value="UniProtKB-KW"/>
</dbReference>
<gene>
    <name evidence="11" type="ORF">GCM10011489_12080</name>
</gene>
<dbReference type="PANTHER" id="PTHR47354:SF6">
    <property type="entry name" value="NADH OXIDOREDUCTASE HCR"/>
    <property type="match status" value="1"/>
</dbReference>
<evidence type="ECO:0000256" key="6">
    <source>
        <dbReference type="ARBA" id="ARBA00023002"/>
    </source>
</evidence>
<reference evidence="11" key="2">
    <citation type="submission" date="2020-09" db="EMBL/GenBank/DDBJ databases">
        <authorList>
            <person name="Sun Q."/>
            <person name="Zhou Y."/>
        </authorList>
    </citation>
    <scope>NUCLEOTIDE SEQUENCE</scope>
    <source>
        <strain evidence="11">CGMCC 1.12827</strain>
    </source>
</reference>
<dbReference type="Pfam" id="PF00175">
    <property type="entry name" value="NAD_binding_1"/>
    <property type="match status" value="1"/>
</dbReference>
<dbReference type="Gene3D" id="3.10.20.30">
    <property type="match status" value="1"/>
</dbReference>
<dbReference type="InterPro" id="IPR012675">
    <property type="entry name" value="Beta-grasp_dom_sf"/>
</dbReference>
<evidence type="ECO:0000313" key="11">
    <source>
        <dbReference type="EMBL" id="GGB25453.1"/>
    </source>
</evidence>
<dbReference type="Pfam" id="PF00111">
    <property type="entry name" value="Fer2"/>
    <property type="match status" value="1"/>
</dbReference>
<dbReference type="Pfam" id="PF00970">
    <property type="entry name" value="FAD_binding_6"/>
    <property type="match status" value="1"/>
</dbReference>
<keyword evidence="12" id="KW-1185">Reference proteome</keyword>
<evidence type="ECO:0000256" key="2">
    <source>
        <dbReference type="ARBA" id="ARBA00022630"/>
    </source>
</evidence>
<keyword evidence="8" id="KW-0411">Iron-sulfur</keyword>
<dbReference type="PRINTS" id="PR00371">
    <property type="entry name" value="FPNCR"/>
</dbReference>
<dbReference type="Gene3D" id="2.40.30.10">
    <property type="entry name" value="Translation factors"/>
    <property type="match status" value="1"/>
</dbReference>
<protein>
    <submittedName>
        <fullName evidence="11">Hybrid-cluster NAD(P)-dependent oxidoreductase</fullName>
    </submittedName>
</protein>
<evidence type="ECO:0000313" key="12">
    <source>
        <dbReference type="Proteomes" id="UP000621454"/>
    </source>
</evidence>
<dbReference type="GO" id="GO:0046872">
    <property type="term" value="F:metal ion binding"/>
    <property type="evidence" value="ECO:0007669"/>
    <property type="project" value="UniProtKB-KW"/>
</dbReference>
<dbReference type="InterPro" id="IPR001709">
    <property type="entry name" value="Flavoprot_Pyr_Nucl_cyt_Rdtase"/>
</dbReference>
<dbReference type="GO" id="GO:0051537">
    <property type="term" value="F:2 iron, 2 sulfur cluster binding"/>
    <property type="evidence" value="ECO:0007669"/>
    <property type="project" value="UniProtKB-KW"/>
</dbReference>
<dbReference type="RefSeq" id="WP_188585699.1">
    <property type="nucleotide sequence ID" value="NZ_BMGC01000006.1"/>
</dbReference>
<evidence type="ECO:0000256" key="5">
    <source>
        <dbReference type="ARBA" id="ARBA00022827"/>
    </source>
</evidence>
<dbReference type="SUPFAM" id="SSF54292">
    <property type="entry name" value="2Fe-2S ferredoxin-like"/>
    <property type="match status" value="1"/>
</dbReference>
<feature type="domain" description="2Fe-2S ferredoxin-type" evidence="9">
    <location>
        <begin position="269"/>
        <end position="353"/>
    </location>
</feature>
<dbReference type="InterPro" id="IPR017927">
    <property type="entry name" value="FAD-bd_FR_type"/>
</dbReference>
<dbReference type="SUPFAM" id="SSF63380">
    <property type="entry name" value="Riboflavin synthase domain-like"/>
    <property type="match status" value="1"/>
</dbReference>
<reference evidence="11" key="1">
    <citation type="journal article" date="2014" name="Int. J. Syst. Evol. Microbiol.">
        <title>Complete genome sequence of Corynebacterium casei LMG S-19264T (=DSM 44701T), isolated from a smear-ripened cheese.</title>
        <authorList>
            <consortium name="US DOE Joint Genome Institute (JGI-PGF)"/>
            <person name="Walter F."/>
            <person name="Albersmeier A."/>
            <person name="Kalinowski J."/>
            <person name="Ruckert C."/>
        </authorList>
    </citation>
    <scope>NUCLEOTIDE SEQUENCE</scope>
    <source>
        <strain evidence="11">CGMCC 1.12827</strain>
    </source>
</reference>
<dbReference type="Gene3D" id="3.40.50.80">
    <property type="entry name" value="Nucleotide-binding domain of ferredoxin-NADP reductase (FNR) module"/>
    <property type="match status" value="1"/>
</dbReference>
<evidence type="ECO:0000259" key="10">
    <source>
        <dbReference type="PROSITE" id="PS51384"/>
    </source>
</evidence>
<sequence length="353" mass="37201">MTRSQGPLRLMCSGRRALTEAMTEFAFTPLDERPVEFVAGQFLTFAFDIDGRRIERCYSITSAAGRRDELTIAVKHGGNGYVSTWLHENLIPGTCVHAFGPLGRFTLPQTPTSGLLLVSAGSGITPIMSMLRSLTDASAAGSTAHRPADVVVLHVARTAAEVAFRDELEELTRLHPNLRLTLAYSGATTAAPGGAEPQDRRTEERSGRVDATLLGDICGDLATREVFLCGPGGFRAHVRTHLLAAGVPLARIHEESFGFAMPQPATCGLRVDFSRRARHVTVAPGSTILAAAAAAGVTVPSSCGIGVCGSCKVAKVSGEVAMNHQGGIAAREIAAGKILLCCSEPLTPVVIDF</sequence>
<keyword evidence="3" id="KW-0001">2Fe-2S</keyword>
<name>A0A916T171_9ACTN</name>
<dbReference type="AlphaFoldDB" id="A0A916T171"/>
<organism evidence="11 12">
    <name type="scientific">Gordonia jinhuaensis</name>
    <dbReference type="NCBI Taxonomy" id="1517702"/>
    <lineage>
        <taxon>Bacteria</taxon>
        <taxon>Bacillati</taxon>
        <taxon>Actinomycetota</taxon>
        <taxon>Actinomycetes</taxon>
        <taxon>Mycobacteriales</taxon>
        <taxon>Gordoniaceae</taxon>
        <taxon>Gordonia</taxon>
    </lineage>
</organism>
<dbReference type="EMBL" id="BMGC01000006">
    <property type="protein sequence ID" value="GGB25453.1"/>
    <property type="molecule type" value="Genomic_DNA"/>
</dbReference>
<dbReference type="PRINTS" id="PR00406">
    <property type="entry name" value="CYTB5RDTASE"/>
</dbReference>
<evidence type="ECO:0000259" key="9">
    <source>
        <dbReference type="PROSITE" id="PS51085"/>
    </source>
</evidence>
<keyword evidence="5" id="KW-0274">FAD</keyword>
<evidence type="ECO:0000256" key="7">
    <source>
        <dbReference type="ARBA" id="ARBA00023004"/>
    </source>
</evidence>
<keyword evidence="4" id="KW-0479">Metal-binding</keyword>
<dbReference type="PANTHER" id="PTHR47354">
    <property type="entry name" value="NADH OXIDOREDUCTASE HCR"/>
    <property type="match status" value="1"/>
</dbReference>
<proteinExistence type="predicted"/>
<keyword evidence="6" id="KW-0560">Oxidoreductase</keyword>
<keyword evidence="2" id="KW-0285">Flavoprotein</keyword>
<dbReference type="InterPro" id="IPR008333">
    <property type="entry name" value="Cbr1-like_FAD-bd_dom"/>
</dbReference>
<dbReference type="Proteomes" id="UP000621454">
    <property type="component" value="Unassembled WGS sequence"/>
</dbReference>
<evidence type="ECO:0000256" key="1">
    <source>
        <dbReference type="ARBA" id="ARBA00001974"/>
    </source>
</evidence>